<dbReference type="PANTHER" id="PTHR13026">
    <property type="entry name" value="NNP-1 PROTEIN NOVEL NUCLEAR PROTEIN 1 NOP52"/>
    <property type="match status" value="1"/>
</dbReference>
<keyword evidence="8" id="KW-0460">Magnesium</keyword>
<evidence type="ECO:0000256" key="1">
    <source>
        <dbReference type="ARBA" id="ARBA00004123"/>
    </source>
</evidence>
<evidence type="ECO:0000256" key="3">
    <source>
        <dbReference type="ARBA" id="ARBA00022552"/>
    </source>
</evidence>
<keyword evidence="9" id="KW-0051">Antiviral defense</keyword>
<evidence type="ECO:0000313" key="12">
    <source>
        <dbReference type="Proteomes" id="UP000504635"/>
    </source>
</evidence>
<dbReference type="GO" id="GO:0004521">
    <property type="term" value="F:RNA endonuclease activity"/>
    <property type="evidence" value="ECO:0007669"/>
    <property type="project" value="InterPro"/>
</dbReference>
<protein>
    <submittedName>
        <fullName evidence="13">Ribosomal RNA processing protein 1 homolog isoform X1</fullName>
    </submittedName>
</protein>
<dbReference type="GeneID" id="115881629"/>
<dbReference type="CTD" id="44391"/>
<feature type="compositionally biased region" description="Acidic residues" evidence="11">
    <location>
        <begin position="270"/>
        <end position="281"/>
    </location>
</feature>
<keyword evidence="4" id="KW-0540">Nuclease</keyword>
<feature type="region of interest" description="Disordered" evidence="11">
    <location>
        <begin position="268"/>
        <end position="296"/>
    </location>
</feature>
<dbReference type="InterPro" id="IPR021127">
    <property type="entry name" value="CRISPR_associated_Cas2"/>
</dbReference>
<keyword evidence="10" id="KW-0539">Nucleus</keyword>
<dbReference type="OrthoDB" id="2019504at2759"/>
<evidence type="ECO:0000256" key="8">
    <source>
        <dbReference type="ARBA" id="ARBA00022842"/>
    </source>
</evidence>
<dbReference type="Proteomes" id="UP000504635">
    <property type="component" value="Unplaced"/>
</dbReference>
<keyword evidence="3" id="KW-0698">rRNA processing</keyword>
<gene>
    <name evidence="13" type="primary">LOC115881629</name>
</gene>
<dbReference type="InterPro" id="IPR010301">
    <property type="entry name" value="RRP1"/>
</dbReference>
<evidence type="ECO:0000256" key="2">
    <source>
        <dbReference type="ARBA" id="ARBA00006374"/>
    </source>
</evidence>
<dbReference type="GO" id="GO:0043571">
    <property type="term" value="P:maintenance of CRISPR repeat elements"/>
    <property type="evidence" value="ECO:0007669"/>
    <property type="project" value="InterPro"/>
</dbReference>
<evidence type="ECO:0000256" key="11">
    <source>
        <dbReference type="SAM" id="MobiDB-lite"/>
    </source>
</evidence>
<evidence type="ECO:0000256" key="10">
    <source>
        <dbReference type="ARBA" id="ARBA00023242"/>
    </source>
</evidence>
<feature type="compositionally biased region" description="Basic residues" evidence="11">
    <location>
        <begin position="585"/>
        <end position="597"/>
    </location>
</feature>
<keyword evidence="7" id="KW-0378">Hydrolase</keyword>
<organism evidence="12 13">
    <name type="scientific">Sitophilus oryzae</name>
    <name type="common">Rice weevil</name>
    <name type="synonym">Curculio oryzae</name>
    <dbReference type="NCBI Taxonomy" id="7048"/>
    <lineage>
        <taxon>Eukaryota</taxon>
        <taxon>Metazoa</taxon>
        <taxon>Ecdysozoa</taxon>
        <taxon>Arthropoda</taxon>
        <taxon>Hexapoda</taxon>
        <taxon>Insecta</taxon>
        <taxon>Pterygota</taxon>
        <taxon>Neoptera</taxon>
        <taxon>Endopterygota</taxon>
        <taxon>Coleoptera</taxon>
        <taxon>Polyphaga</taxon>
        <taxon>Cucujiformia</taxon>
        <taxon>Curculionidae</taxon>
        <taxon>Dryophthorinae</taxon>
        <taxon>Sitophilus</taxon>
    </lineage>
</organism>
<sequence>MRLIETAMESKKSLKEAKKKNLLLVQDVNYAKNLAANDEKVRRRALKYLKKYLQQRSEGNNLTEENLKVLWKGLFFSMWMSDKPLIQEECAENISHLIHSMSFQHSMDFFRVGLITLQNEWFGIDQHRINKFMMFVRRFLRQALFVLKKFNFKKRHNKTFAEILENTILSTSETPPLGLFMHFTEIYLEELAKVSDDKLQSSRTLDLLKPYIAKLAFTDDRRVTEWIDKFIFTHLMKQHKLGLEYEDKYNVWKANRFEGSINQIQKVVLPDDEDDDDESEEVPTISNENKPLDPRAGRVDVELPQIKFNSKDISQTFLEFKTDSRTSKHTRHFLKQWADRFEKLHKGIYPLGIKRLEKNKQKKDVDMNVTKAAKKLIKFEQKLLARDRRENKRKRDNKNNEDEPITKKRKVAQESKKTEKKSKRKDVGSLENEINKVEKKEFAKLKQKLKKSTENKLSAKKDLRKAKKKEENGILKDIPDFDYCFQRNSGMWFVSSQDTQNCTLSSTSKPKRKNNQRKSPNNEDLRDQPTINNENDDNAEYGIFIPSKKSIKKLKKTKAENEINEIVTKLRGKNKKNVSVSKSPKNPRKSPSPKKVKINTKLNVSQEIDDHIQQVISSPQIPFDSMKKPGKPLLKTPIKSSPINPFYRMKIF</sequence>
<feature type="region of interest" description="Disordered" evidence="11">
    <location>
        <begin position="498"/>
        <end position="540"/>
    </location>
</feature>
<evidence type="ECO:0000256" key="5">
    <source>
        <dbReference type="ARBA" id="ARBA00022723"/>
    </source>
</evidence>
<name>A0A6J2XWA5_SITOR</name>
<dbReference type="KEGG" id="soy:115881629"/>
<dbReference type="RefSeq" id="XP_030755045.1">
    <property type="nucleotide sequence ID" value="XM_030899185.1"/>
</dbReference>
<dbReference type="InParanoid" id="A0A6J2XWA5"/>
<comment type="similarity">
    <text evidence="2">Belongs to the RRP1 family.</text>
</comment>
<evidence type="ECO:0000256" key="6">
    <source>
        <dbReference type="ARBA" id="ARBA00022759"/>
    </source>
</evidence>
<comment type="subcellular location">
    <subcellularLocation>
        <location evidence="1">Nucleus</location>
    </subcellularLocation>
</comment>
<dbReference type="FunCoup" id="A0A6J2XWA5">
    <property type="interactions" value="821"/>
</dbReference>
<evidence type="ECO:0000313" key="13">
    <source>
        <dbReference type="RefSeq" id="XP_030755045.1"/>
    </source>
</evidence>
<feature type="compositionally biased region" description="Basic and acidic residues" evidence="11">
    <location>
        <begin position="425"/>
        <end position="444"/>
    </location>
</feature>
<dbReference type="Pfam" id="PF05997">
    <property type="entry name" value="Nop52"/>
    <property type="match status" value="1"/>
</dbReference>
<dbReference type="AlphaFoldDB" id="A0A6J2XWA5"/>
<proteinExistence type="inferred from homology"/>
<dbReference type="GO" id="GO:0030688">
    <property type="term" value="C:preribosome, small subunit precursor"/>
    <property type="evidence" value="ECO:0007669"/>
    <property type="project" value="InterPro"/>
</dbReference>
<evidence type="ECO:0000256" key="4">
    <source>
        <dbReference type="ARBA" id="ARBA00022722"/>
    </source>
</evidence>
<feature type="compositionally biased region" description="Basic and acidic residues" evidence="11">
    <location>
        <begin position="397"/>
        <end position="417"/>
    </location>
</feature>
<dbReference type="PANTHER" id="PTHR13026:SF0">
    <property type="entry name" value="RIBOSOMAL RNA PROCESSING 1B"/>
    <property type="match status" value="1"/>
</dbReference>
<evidence type="ECO:0000256" key="9">
    <source>
        <dbReference type="ARBA" id="ARBA00023118"/>
    </source>
</evidence>
<dbReference type="CDD" id="cd09725">
    <property type="entry name" value="Cas2_I_II_III"/>
    <property type="match status" value="1"/>
</dbReference>
<dbReference type="GO" id="GO:0005634">
    <property type="term" value="C:nucleus"/>
    <property type="evidence" value="ECO:0007669"/>
    <property type="project" value="UniProtKB-SubCell"/>
</dbReference>
<accession>A0A6J2XWA5</accession>
<feature type="region of interest" description="Disordered" evidence="11">
    <location>
        <begin position="384"/>
        <end position="471"/>
    </location>
</feature>
<evidence type="ECO:0000256" key="7">
    <source>
        <dbReference type="ARBA" id="ARBA00022801"/>
    </source>
</evidence>
<feature type="region of interest" description="Disordered" evidence="11">
    <location>
        <begin position="567"/>
        <end position="597"/>
    </location>
</feature>
<keyword evidence="12" id="KW-1185">Reference proteome</keyword>
<dbReference type="GO" id="GO:0006364">
    <property type="term" value="P:rRNA processing"/>
    <property type="evidence" value="ECO:0007669"/>
    <property type="project" value="UniProtKB-KW"/>
</dbReference>
<reference evidence="13" key="1">
    <citation type="submission" date="2025-08" db="UniProtKB">
        <authorList>
            <consortium name="RefSeq"/>
        </authorList>
    </citation>
    <scope>IDENTIFICATION</scope>
    <source>
        <tissue evidence="13">Gonads</tissue>
    </source>
</reference>
<keyword evidence="5" id="KW-0479">Metal-binding</keyword>
<keyword evidence="6" id="KW-0255">Endonuclease</keyword>
<feature type="compositionally biased region" description="Polar residues" evidence="11">
    <location>
        <begin position="498"/>
        <end position="508"/>
    </location>
</feature>
<feature type="compositionally biased region" description="Basic and acidic residues" evidence="11">
    <location>
        <begin position="451"/>
        <end position="461"/>
    </location>
</feature>